<dbReference type="SMART" id="SM00382">
    <property type="entry name" value="AAA"/>
    <property type="match status" value="2"/>
</dbReference>
<dbReference type="InterPro" id="IPR003439">
    <property type="entry name" value="ABC_transporter-like_ATP-bd"/>
</dbReference>
<evidence type="ECO:0000259" key="5">
    <source>
        <dbReference type="PROSITE" id="PS50893"/>
    </source>
</evidence>
<accession>A0ABW5CTK5</accession>
<dbReference type="PANTHER" id="PTHR43553:SF24">
    <property type="entry name" value="ENERGY-COUPLING FACTOR TRANSPORTER ATP-BINDING PROTEIN ECFA1"/>
    <property type="match status" value="1"/>
</dbReference>
<evidence type="ECO:0000313" key="6">
    <source>
        <dbReference type="EMBL" id="MFD2239143.1"/>
    </source>
</evidence>
<sequence length="551" mass="56743">MPEGPAGAPGPAAEWRGVSIAFPHAGRAAVGPVSLALARGERVLLLGPSGSGKSSLLLALTGLVPHSVPATVEGETFILGAPSASRPPAGWSDAVAHYFQDADQVLCGMRVKDEIAFSGENRGLAPEAIEARVKEVSALLGLPADWLGRRSLALSGGERQLVALAAVLAQDAPILIADEPTAHLSPEVAARLHALLASTAPCDAVLVVDHRLDGMIEAMDRVVVLGRSGTVLAQGAPRAIFRAHHAALVREGVWRPAASDLDACLIAAGLTLPHPPLTMEEALAALPRSEAARAGVASFLGRRLPPPRTAPSGPPVARLRGADCAPFLAPAVLHGVDIGVRGGEVLALLGRNGAGKSTLGASLAGLLRLKAGRREGPPGAIALQHAEDHFATGCVRDEIAAMLPRAMDGGDRQAAINAAIEAYGLSGLEDRHPFTLSEGQKRRLSLAAIDAADRWPLIVLDEPTAGLDAAGVDGLALRIEALRAKGRALVLITHDMDFALRLCDRAALLGGGRLLAEGPARDLLLDAGLMGECGLGEPAGAPALRWLEGRC</sequence>
<dbReference type="Gene3D" id="3.40.50.300">
    <property type="entry name" value="P-loop containing nucleotide triphosphate hydrolases"/>
    <property type="match status" value="2"/>
</dbReference>
<dbReference type="InterPro" id="IPR003593">
    <property type="entry name" value="AAA+_ATPase"/>
</dbReference>
<evidence type="ECO:0000256" key="2">
    <source>
        <dbReference type="ARBA" id="ARBA00022448"/>
    </source>
</evidence>
<name>A0ABW5CTK5_9HYPH</name>
<keyword evidence="2" id="KW-0813">Transport</keyword>
<evidence type="ECO:0000256" key="4">
    <source>
        <dbReference type="ARBA" id="ARBA00022840"/>
    </source>
</evidence>
<evidence type="ECO:0000256" key="1">
    <source>
        <dbReference type="ARBA" id="ARBA00005417"/>
    </source>
</evidence>
<keyword evidence="7" id="KW-1185">Reference proteome</keyword>
<organism evidence="6 7">
    <name type="scientific">Aureimonas populi</name>
    <dbReference type="NCBI Taxonomy" id="1701758"/>
    <lineage>
        <taxon>Bacteria</taxon>
        <taxon>Pseudomonadati</taxon>
        <taxon>Pseudomonadota</taxon>
        <taxon>Alphaproteobacteria</taxon>
        <taxon>Hyphomicrobiales</taxon>
        <taxon>Aurantimonadaceae</taxon>
        <taxon>Aureimonas</taxon>
    </lineage>
</organism>
<dbReference type="PROSITE" id="PS00211">
    <property type="entry name" value="ABC_TRANSPORTER_1"/>
    <property type="match status" value="1"/>
</dbReference>
<dbReference type="InterPro" id="IPR027417">
    <property type="entry name" value="P-loop_NTPase"/>
</dbReference>
<dbReference type="RefSeq" id="WP_209738721.1">
    <property type="nucleotide sequence ID" value="NZ_CP072611.1"/>
</dbReference>
<dbReference type="InterPro" id="IPR050095">
    <property type="entry name" value="ECF_ABC_transporter_ATP-bd"/>
</dbReference>
<comment type="similarity">
    <text evidence="1">Belongs to the ABC transporter superfamily.</text>
</comment>
<dbReference type="PROSITE" id="PS50893">
    <property type="entry name" value="ABC_TRANSPORTER_2"/>
    <property type="match status" value="2"/>
</dbReference>
<dbReference type="InterPro" id="IPR015856">
    <property type="entry name" value="ABC_transpr_CbiO/EcfA_su"/>
</dbReference>
<comment type="caution">
    <text evidence="6">The sequence shown here is derived from an EMBL/GenBank/DDBJ whole genome shotgun (WGS) entry which is preliminary data.</text>
</comment>
<dbReference type="PANTHER" id="PTHR43553">
    <property type="entry name" value="HEAVY METAL TRANSPORTER"/>
    <property type="match status" value="1"/>
</dbReference>
<keyword evidence="3" id="KW-0547">Nucleotide-binding</keyword>
<keyword evidence="4 6" id="KW-0067">ATP-binding</keyword>
<proteinExistence type="inferred from homology"/>
<dbReference type="EMBL" id="JBHUIJ010000027">
    <property type="protein sequence ID" value="MFD2239143.1"/>
    <property type="molecule type" value="Genomic_DNA"/>
</dbReference>
<dbReference type="CDD" id="cd03225">
    <property type="entry name" value="ABC_cobalt_CbiO_domain1"/>
    <property type="match status" value="2"/>
</dbReference>
<gene>
    <name evidence="6" type="ORF">ACFSKQ_16965</name>
</gene>
<evidence type="ECO:0000313" key="7">
    <source>
        <dbReference type="Proteomes" id="UP001597371"/>
    </source>
</evidence>
<reference evidence="7" key="1">
    <citation type="journal article" date="2019" name="Int. J. Syst. Evol. Microbiol.">
        <title>The Global Catalogue of Microorganisms (GCM) 10K type strain sequencing project: providing services to taxonomists for standard genome sequencing and annotation.</title>
        <authorList>
            <consortium name="The Broad Institute Genomics Platform"/>
            <consortium name="The Broad Institute Genome Sequencing Center for Infectious Disease"/>
            <person name="Wu L."/>
            <person name="Ma J."/>
        </authorList>
    </citation>
    <scope>NUCLEOTIDE SEQUENCE [LARGE SCALE GENOMIC DNA]</scope>
    <source>
        <strain evidence="7">ZS-35-S2</strain>
    </source>
</reference>
<dbReference type="SUPFAM" id="SSF52540">
    <property type="entry name" value="P-loop containing nucleoside triphosphate hydrolases"/>
    <property type="match status" value="2"/>
</dbReference>
<dbReference type="GO" id="GO:0005524">
    <property type="term" value="F:ATP binding"/>
    <property type="evidence" value="ECO:0007669"/>
    <property type="project" value="UniProtKB-KW"/>
</dbReference>
<feature type="domain" description="ABC transporter" evidence="5">
    <location>
        <begin position="317"/>
        <end position="536"/>
    </location>
</feature>
<protein>
    <submittedName>
        <fullName evidence="6">ABC transporter ATP-binding protein</fullName>
    </submittedName>
</protein>
<dbReference type="InterPro" id="IPR017871">
    <property type="entry name" value="ABC_transporter-like_CS"/>
</dbReference>
<evidence type="ECO:0000256" key="3">
    <source>
        <dbReference type="ARBA" id="ARBA00022741"/>
    </source>
</evidence>
<dbReference type="Pfam" id="PF00005">
    <property type="entry name" value="ABC_tran"/>
    <property type="match status" value="2"/>
</dbReference>
<dbReference type="Proteomes" id="UP001597371">
    <property type="component" value="Unassembled WGS sequence"/>
</dbReference>
<feature type="domain" description="ABC transporter" evidence="5">
    <location>
        <begin position="15"/>
        <end position="253"/>
    </location>
</feature>